<keyword evidence="2" id="KW-1185">Reference proteome</keyword>
<evidence type="ECO:0000313" key="1">
    <source>
        <dbReference type="EMBL" id="BDZ48104.1"/>
    </source>
</evidence>
<reference evidence="2" key="1">
    <citation type="journal article" date="2019" name="Int. J. Syst. Evol. Microbiol.">
        <title>The Global Catalogue of Microorganisms (GCM) 10K type strain sequencing project: providing services to taxonomists for standard genome sequencing and annotation.</title>
        <authorList>
            <consortium name="The Broad Institute Genomics Platform"/>
            <consortium name="The Broad Institute Genome Sequencing Center for Infectious Disease"/>
            <person name="Wu L."/>
            <person name="Ma J."/>
        </authorList>
    </citation>
    <scope>NUCLEOTIDE SEQUENCE [LARGE SCALE GENOMIC DNA]</scope>
    <source>
        <strain evidence="2">NBRC 108728</strain>
    </source>
</reference>
<protein>
    <submittedName>
        <fullName evidence="1">Uncharacterized protein</fullName>
    </submittedName>
</protein>
<evidence type="ECO:0000313" key="2">
    <source>
        <dbReference type="Proteomes" id="UP001321486"/>
    </source>
</evidence>
<sequence>MSTSSLSALRKKYPEQIDLARARAACLTSKGWPVSVSEDASISANLRPGTEESYDDDDRTCLKELGVDVDAPPSDALLKRAYKESKAGAECLRSAGWQISRAPTYVTFKDTYDSDAWYPWAEVPLEDSEDAITACPAPEPHY</sequence>
<proteinExistence type="predicted"/>
<name>A0ABN6XSY5_9MICO</name>
<accession>A0ABN6XSY5</accession>
<gene>
    <name evidence="1" type="ORF">GCM10025867_03450</name>
</gene>
<organism evidence="1 2">
    <name type="scientific">Frondihabitans sucicola</name>
    <dbReference type="NCBI Taxonomy" id="1268041"/>
    <lineage>
        <taxon>Bacteria</taxon>
        <taxon>Bacillati</taxon>
        <taxon>Actinomycetota</taxon>
        <taxon>Actinomycetes</taxon>
        <taxon>Micrococcales</taxon>
        <taxon>Microbacteriaceae</taxon>
        <taxon>Frondihabitans</taxon>
    </lineage>
</organism>
<dbReference type="Proteomes" id="UP001321486">
    <property type="component" value="Chromosome"/>
</dbReference>
<dbReference type="EMBL" id="AP027732">
    <property type="protein sequence ID" value="BDZ48104.1"/>
    <property type="molecule type" value="Genomic_DNA"/>
</dbReference>